<proteinExistence type="predicted"/>
<accession>A0ABP1RBB7</accession>
<dbReference type="Gene3D" id="3.40.50.150">
    <property type="entry name" value="Vaccinia Virus protein VP39"/>
    <property type="match status" value="1"/>
</dbReference>
<gene>
    <name evidence="2" type="ORF">ODALV1_LOCUS20630</name>
</gene>
<dbReference type="CDD" id="cd02440">
    <property type="entry name" value="AdoMet_MTases"/>
    <property type="match status" value="1"/>
</dbReference>
<dbReference type="EMBL" id="CAXLJM020000068">
    <property type="protein sequence ID" value="CAL8124491.1"/>
    <property type="molecule type" value="Genomic_DNA"/>
</dbReference>
<organism evidence="2 3">
    <name type="scientific">Orchesella dallaii</name>
    <dbReference type="NCBI Taxonomy" id="48710"/>
    <lineage>
        <taxon>Eukaryota</taxon>
        <taxon>Metazoa</taxon>
        <taxon>Ecdysozoa</taxon>
        <taxon>Arthropoda</taxon>
        <taxon>Hexapoda</taxon>
        <taxon>Collembola</taxon>
        <taxon>Entomobryomorpha</taxon>
        <taxon>Entomobryoidea</taxon>
        <taxon>Orchesellidae</taxon>
        <taxon>Orchesellinae</taxon>
        <taxon>Orchesella</taxon>
    </lineage>
</organism>
<reference evidence="2 3" key="1">
    <citation type="submission" date="2024-08" db="EMBL/GenBank/DDBJ databases">
        <authorList>
            <person name="Cucini C."/>
            <person name="Frati F."/>
        </authorList>
    </citation>
    <scope>NUCLEOTIDE SEQUENCE [LARGE SCALE GENOMIC DNA]</scope>
</reference>
<comment type="caution">
    <text evidence="2">The sequence shown here is derived from an EMBL/GenBank/DDBJ whole genome shotgun (WGS) entry which is preliminary data.</text>
</comment>
<feature type="domain" description="Methyltransferase" evidence="1">
    <location>
        <begin position="26"/>
        <end position="110"/>
    </location>
</feature>
<evidence type="ECO:0000313" key="3">
    <source>
        <dbReference type="Proteomes" id="UP001642540"/>
    </source>
</evidence>
<evidence type="ECO:0000313" key="2">
    <source>
        <dbReference type="EMBL" id="CAL8124491.1"/>
    </source>
</evidence>
<protein>
    <recommendedName>
        <fullName evidence="1">Methyltransferase domain-containing protein</fullName>
    </recommendedName>
</protein>
<dbReference type="InterPro" id="IPR029063">
    <property type="entry name" value="SAM-dependent_MTases_sf"/>
</dbReference>
<dbReference type="InterPro" id="IPR041698">
    <property type="entry name" value="Methyltransf_25"/>
</dbReference>
<dbReference type="Proteomes" id="UP001642540">
    <property type="component" value="Unassembled WGS sequence"/>
</dbReference>
<evidence type="ECO:0000259" key="1">
    <source>
        <dbReference type="Pfam" id="PF13649"/>
    </source>
</evidence>
<dbReference type="Pfam" id="PF13649">
    <property type="entry name" value="Methyltransf_25"/>
    <property type="match status" value="1"/>
</dbReference>
<name>A0ABP1RBB7_9HEXA</name>
<keyword evidence="3" id="KW-1185">Reference proteome</keyword>
<sequence>MACCKDAAESFPQMMKNMRWSEGEAVLDFGCGNGGSTCKYILPEFQNHLDQAKEKCPEVNWVNGDFMDKSVLNGVKFDKIFSMYVLNYFTDLEDINKGLSRHLKLLKPGGQIGSVLLTSNTMVFQACRAVAEKRKEHMVNVGMADWTKFEEGKGEDTFNRIFKDAGFIVKDLRLLSGREFTIENLDNFKNHMCGFNPFLKKEVSDDLKETLKEEHKQAMLDLVGAANDANTMDCKYEIVYVVAEKPAQ</sequence>
<dbReference type="SUPFAM" id="SSF53335">
    <property type="entry name" value="S-adenosyl-L-methionine-dependent methyltransferases"/>
    <property type="match status" value="1"/>
</dbReference>